<dbReference type="FunFam" id="2.60.120.330:FF:000017">
    <property type="entry name" value="2-oxoglutarate-dependent dioxygenase DAO"/>
    <property type="match status" value="1"/>
</dbReference>
<dbReference type="GO" id="GO:0051213">
    <property type="term" value="F:dioxygenase activity"/>
    <property type="evidence" value="ECO:0007669"/>
    <property type="project" value="UniProtKB-KW"/>
</dbReference>
<feature type="domain" description="Fe2OG dioxygenase" evidence="7">
    <location>
        <begin position="166"/>
        <end position="267"/>
    </location>
</feature>
<evidence type="ECO:0000259" key="7">
    <source>
        <dbReference type="PROSITE" id="PS51471"/>
    </source>
</evidence>
<keyword evidence="1 6" id="KW-0479">Metal-binding</keyword>
<dbReference type="Pfam" id="PF14226">
    <property type="entry name" value="DIOX_N"/>
    <property type="match status" value="1"/>
</dbReference>
<evidence type="ECO:0000256" key="5">
    <source>
        <dbReference type="ARBA" id="ARBA00076740"/>
    </source>
</evidence>
<comment type="function">
    <text evidence="3">2-oxoglutarate-dependent dioxygenase essential for auxin catabolism and maintenance of auxin homeostasis in reproductive organs. Catalyzes the irreversible oxidation of indole-3-acetic acid (IAA) to the biologically inactive 2-oxoindole-3-acetic acid (OxIAA).</text>
</comment>
<keyword evidence="8" id="KW-0223">Dioxygenase</keyword>
<dbReference type="GO" id="GO:0046872">
    <property type="term" value="F:metal ion binding"/>
    <property type="evidence" value="ECO:0007669"/>
    <property type="project" value="UniProtKB-KW"/>
</dbReference>
<evidence type="ECO:0000256" key="4">
    <source>
        <dbReference type="ARBA" id="ARBA00074102"/>
    </source>
</evidence>
<dbReference type="STRING" id="93759.A0A1R3IDI2"/>
<comment type="similarity">
    <text evidence="6">Belongs to the iron/ascorbate-dependent oxidoreductase family.</text>
</comment>
<dbReference type="AlphaFoldDB" id="A0A1R3IDI2"/>
<evidence type="ECO:0000256" key="1">
    <source>
        <dbReference type="ARBA" id="ARBA00022723"/>
    </source>
</evidence>
<dbReference type="PROSITE" id="PS51471">
    <property type="entry name" value="FE2OG_OXY"/>
    <property type="match status" value="1"/>
</dbReference>
<evidence type="ECO:0000313" key="8">
    <source>
        <dbReference type="EMBL" id="OMO80571.1"/>
    </source>
</evidence>
<keyword evidence="6" id="KW-0560">Oxidoreductase</keyword>
<reference evidence="9" key="1">
    <citation type="submission" date="2013-09" db="EMBL/GenBank/DDBJ databases">
        <title>Corchorus olitorius genome sequencing.</title>
        <authorList>
            <person name="Alam M."/>
            <person name="Haque M.S."/>
            <person name="Islam M.S."/>
            <person name="Emdad E.M."/>
            <person name="Islam M.M."/>
            <person name="Ahmed B."/>
            <person name="Halim A."/>
            <person name="Hossen Q.M.M."/>
            <person name="Hossain M.Z."/>
            <person name="Ahmed R."/>
            <person name="Khan M.M."/>
            <person name="Islam R."/>
            <person name="Rashid M.M."/>
            <person name="Khan S.A."/>
            <person name="Rahman M.S."/>
            <person name="Alam M."/>
            <person name="Yahiya A.S."/>
            <person name="Khan M.S."/>
            <person name="Azam M.S."/>
            <person name="Haque T."/>
            <person name="Lashkar M.Z.H."/>
            <person name="Akhand A.I."/>
            <person name="Morshed G."/>
            <person name="Roy S."/>
            <person name="Uddin K.S."/>
            <person name="Rabeya T."/>
            <person name="Hossain A.S."/>
            <person name="Chowdhury A."/>
            <person name="Snigdha A.R."/>
            <person name="Mortoza M.S."/>
            <person name="Matin S.A."/>
            <person name="Hoque S.M.E."/>
            <person name="Islam M.K."/>
            <person name="Roy D.K."/>
            <person name="Haider R."/>
            <person name="Moosa M.M."/>
            <person name="Elias S.M."/>
            <person name="Hasan A.M."/>
            <person name="Jahan S."/>
            <person name="Shafiuddin M."/>
            <person name="Mahmood N."/>
            <person name="Shommy N.S."/>
        </authorList>
    </citation>
    <scope>NUCLEOTIDE SEQUENCE [LARGE SCALE GENOMIC DNA]</scope>
    <source>
        <strain evidence="9">cv. O-4</strain>
    </source>
</reference>
<dbReference type="InterPro" id="IPR026992">
    <property type="entry name" value="DIOX_N"/>
</dbReference>
<gene>
    <name evidence="8" type="ORF">COLO4_24038</name>
</gene>
<dbReference type="InterPro" id="IPR044861">
    <property type="entry name" value="IPNS-like_FE2OG_OXY"/>
</dbReference>
<dbReference type="Gene3D" id="2.60.120.330">
    <property type="entry name" value="B-lactam Antibiotic, Isopenicillin N Synthase, Chain"/>
    <property type="match status" value="1"/>
</dbReference>
<keyword evidence="9" id="KW-1185">Reference proteome</keyword>
<comment type="caution">
    <text evidence="8">The sequence shown here is derived from an EMBL/GenBank/DDBJ whole genome shotgun (WGS) entry which is preliminary data.</text>
</comment>
<dbReference type="OrthoDB" id="288590at2759"/>
<evidence type="ECO:0000313" key="9">
    <source>
        <dbReference type="Proteomes" id="UP000187203"/>
    </source>
</evidence>
<keyword evidence="2 6" id="KW-0408">Iron</keyword>
<dbReference type="PANTHER" id="PTHR47990">
    <property type="entry name" value="2-OXOGLUTARATE (2OG) AND FE(II)-DEPENDENT OXYGENASE SUPERFAMILY PROTEIN-RELATED"/>
    <property type="match status" value="1"/>
</dbReference>
<dbReference type="Pfam" id="PF03171">
    <property type="entry name" value="2OG-FeII_Oxy"/>
    <property type="match status" value="1"/>
</dbReference>
<dbReference type="InterPro" id="IPR050231">
    <property type="entry name" value="Iron_ascorbate_oxido_reductase"/>
</dbReference>
<sequence>MGYDSQLRIPIIELPLMNSEDMVRGTDKWQSLCKRVREACENFGCFEVVYDKISSHLKEETFSSIRQFFDLPLETKKKYVNPKPYHGYYEVLGLLSSLSESIGLEHASNFNSLKSFSQLMWPNGHDHFCQSISTMMKQLEELSEMIGLMIVDSYGLGEEAAESFLKHYMLLRLMKYLAPPSGEYTNALIPHTDKCSSALLCEDQIAGLEIETKDGQWVKVFPSPGSFVFMVGDILMAWSNRRMHAVKHRVMMKGKKDRYSFAAFAIPVEGSIIKAPKELVDEDHPQVFRDFDYTDFFNFSYSEEMRYFDSSKKLFVYAAQPIN</sequence>
<evidence type="ECO:0000256" key="3">
    <source>
        <dbReference type="ARBA" id="ARBA00054658"/>
    </source>
</evidence>
<name>A0A1R3IDI2_9ROSI</name>
<protein>
    <recommendedName>
        <fullName evidence="4">2-oxoglutarate-dependent dioxygenase DAO</fullName>
    </recommendedName>
    <alternativeName>
        <fullName evidence="5">Protein DIOXYGENASE FOR AUXIN OXIDATION</fullName>
    </alternativeName>
</protein>
<proteinExistence type="inferred from homology"/>
<dbReference type="InterPro" id="IPR005123">
    <property type="entry name" value="Oxoglu/Fe-dep_dioxygenase_dom"/>
</dbReference>
<dbReference type="EMBL" id="AWUE01018421">
    <property type="protein sequence ID" value="OMO80571.1"/>
    <property type="molecule type" value="Genomic_DNA"/>
</dbReference>
<evidence type="ECO:0000256" key="6">
    <source>
        <dbReference type="RuleBase" id="RU003682"/>
    </source>
</evidence>
<organism evidence="8 9">
    <name type="scientific">Corchorus olitorius</name>
    <dbReference type="NCBI Taxonomy" id="93759"/>
    <lineage>
        <taxon>Eukaryota</taxon>
        <taxon>Viridiplantae</taxon>
        <taxon>Streptophyta</taxon>
        <taxon>Embryophyta</taxon>
        <taxon>Tracheophyta</taxon>
        <taxon>Spermatophyta</taxon>
        <taxon>Magnoliopsida</taxon>
        <taxon>eudicotyledons</taxon>
        <taxon>Gunneridae</taxon>
        <taxon>Pentapetalae</taxon>
        <taxon>rosids</taxon>
        <taxon>malvids</taxon>
        <taxon>Malvales</taxon>
        <taxon>Malvaceae</taxon>
        <taxon>Grewioideae</taxon>
        <taxon>Apeibeae</taxon>
        <taxon>Corchorus</taxon>
    </lineage>
</organism>
<dbReference type="SUPFAM" id="SSF51197">
    <property type="entry name" value="Clavaminate synthase-like"/>
    <property type="match status" value="1"/>
</dbReference>
<dbReference type="InterPro" id="IPR027443">
    <property type="entry name" value="IPNS-like_sf"/>
</dbReference>
<evidence type="ECO:0000256" key="2">
    <source>
        <dbReference type="ARBA" id="ARBA00023004"/>
    </source>
</evidence>
<dbReference type="Proteomes" id="UP000187203">
    <property type="component" value="Unassembled WGS sequence"/>
</dbReference>
<accession>A0A1R3IDI2</accession>